<dbReference type="PANTHER" id="PTHR31996">
    <property type="entry name" value="COILED-COIL DOMAIN-CONTAINING PROTEIN 115"/>
    <property type="match status" value="1"/>
</dbReference>
<sequence>MAQVPTPPLSREVSVEPVKVAKYIATDKVQELDNLLERYLQLIDNYQALQKKLGKNLSSGFFSLTHANYCSPSRRFGEDFYDERMKATRRLHITTQEWQDLQAKTKQPLGEQIEINVEYNSILPKDEDKGTTQESDKTTLESEKANGEHETLETEDEGQDTRTTTPPTLPENQDSKENPAEEIKTPKIKRFRSDDPISWYGILVPPSLRTAQTSFTESVNSDIPQLVTTINEIKQIESLIYRLRKDIEAA</sequence>
<protein>
    <recommendedName>
        <fullName evidence="1">Vacuolar ATPase assembly protein VMA22</fullName>
    </recommendedName>
</protein>
<evidence type="ECO:0000256" key="1">
    <source>
        <dbReference type="ARBA" id="ARBA00093634"/>
    </source>
</evidence>
<gene>
    <name evidence="3" type="ORF">TRUGW13939_11155</name>
</gene>
<dbReference type="GO" id="GO:1990871">
    <property type="term" value="C:Vma12-Vma22 assembly complex"/>
    <property type="evidence" value="ECO:0007669"/>
    <property type="project" value="TreeGrafter"/>
</dbReference>
<keyword evidence="4" id="KW-1185">Reference proteome</keyword>
<name>A0A7H8RC19_TALRU</name>
<evidence type="ECO:0000313" key="4">
    <source>
        <dbReference type="Proteomes" id="UP000509510"/>
    </source>
</evidence>
<dbReference type="Proteomes" id="UP000509510">
    <property type="component" value="Chromosome VI"/>
</dbReference>
<feature type="compositionally biased region" description="Basic and acidic residues" evidence="2">
    <location>
        <begin position="124"/>
        <end position="152"/>
    </location>
</feature>
<dbReference type="KEGG" id="trg:TRUGW13939_11155"/>
<proteinExistence type="predicted"/>
<feature type="region of interest" description="Disordered" evidence="2">
    <location>
        <begin position="120"/>
        <end position="189"/>
    </location>
</feature>
<dbReference type="PANTHER" id="PTHR31996:SF2">
    <property type="entry name" value="COILED-COIL DOMAIN-CONTAINING PROTEIN 115"/>
    <property type="match status" value="1"/>
</dbReference>
<dbReference type="GO" id="GO:0070072">
    <property type="term" value="P:vacuolar proton-transporting V-type ATPase complex assembly"/>
    <property type="evidence" value="ECO:0007669"/>
    <property type="project" value="InterPro"/>
</dbReference>
<dbReference type="GO" id="GO:0051082">
    <property type="term" value="F:unfolded protein binding"/>
    <property type="evidence" value="ECO:0007669"/>
    <property type="project" value="TreeGrafter"/>
</dbReference>
<feature type="compositionally biased region" description="Polar residues" evidence="2">
    <location>
        <begin position="161"/>
        <end position="172"/>
    </location>
</feature>
<dbReference type="AlphaFoldDB" id="A0A7H8RC19"/>
<organism evidence="3 4">
    <name type="scientific">Talaromyces rugulosus</name>
    <name type="common">Penicillium rugulosum</name>
    <dbReference type="NCBI Taxonomy" id="121627"/>
    <lineage>
        <taxon>Eukaryota</taxon>
        <taxon>Fungi</taxon>
        <taxon>Dikarya</taxon>
        <taxon>Ascomycota</taxon>
        <taxon>Pezizomycotina</taxon>
        <taxon>Eurotiomycetes</taxon>
        <taxon>Eurotiomycetidae</taxon>
        <taxon>Eurotiales</taxon>
        <taxon>Trichocomaceae</taxon>
        <taxon>Talaromyces</taxon>
        <taxon>Talaromyces sect. Islandici</taxon>
    </lineage>
</organism>
<dbReference type="OrthoDB" id="408631at2759"/>
<feature type="compositionally biased region" description="Basic and acidic residues" evidence="2">
    <location>
        <begin position="173"/>
        <end position="189"/>
    </location>
</feature>
<dbReference type="GeneID" id="55998633"/>
<evidence type="ECO:0000313" key="3">
    <source>
        <dbReference type="EMBL" id="QKX63982.1"/>
    </source>
</evidence>
<evidence type="ECO:0000256" key="2">
    <source>
        <dbReference type="SAM" id="MobiDB-lite"/>
    </source>
</evidence>
<dbReference type="InterPro" id="IPR040357">
    <property type="entry name" value="Vma22/CCDC115"/>
</dbReference>
<dbReference type="Pfam" id="PF21730">
    <property type="entry name" value="Vma22_CCDC115"/>
    <property type="match status" value="1"/>
</dbReference>
<reference evidence="4" key="1">
    <citation type="submission" date="2020-06" db="EMBL/GenBank/DDBJ databases">
        <title>A chromosome-scale genome assembly of Talaromyces rugulosus W13939.</title>
        <authorList>
            <person name="Wang B."/>
            <person name="Guo L."/>
            <person name="Ye K."/>
            <person name="Wang L."/>
        </authorList>
    </citation>
    <scope>NUCLEOTIDE SEQUENCE [LARGE SCALE GENOMIC DNA]</scope>
    <source>
        <strain evidence="4">W13939</strain>
    </source>
</reference>
<dbReference type="RefSeq" id="XP_035350156.1">
    <property type="nucleotide sequence ID" value="XM_035494263.1"/>
</dbReference>
<dbReference type="EMBL" id="CP055903">
    <property type="protein sequence ID" value="QKX63982.1"/>
    <property type="molecule type" value="Genomic_DNA"/>
</dbReference>
<accession>A0A7H8RC19</accession>